<dbReference type="InterPro" id="IPR024316">
    <property type="entry name" value="APQ12"/>
</dbReference>
<sequence>MDLIQDWALTLLNQTQTQDPATYASYYKTYAPYLWRLTTLLTTTKSHLLPLLTTLTQKPDLTTLALLLIILLLSLKLLNLLWQTVLFWFKLARTILFWGGLLVLGLWMWSRGPEGVVGDVGVWVGRWKEEYAVLKGREEGARLAQRAGGGGGGFGRPTQTQRGWF</sequence>
<keyword evidence="2" id="KW-0472">Membrane</keyword>
<protein>
    <submittedName>
        <fullName evidence="3">Uncharacterized protein</fullName>
    </submittedName>
</protein>
<feature type="compositionally biased region" description="Low complexity" evidence="1">
    <location>
        <begin position="156"/>
        <end position="165"/>
    </location>
</feature>
<name>A0AAN7YIN8_9PEZI</name>
<gene>
    <name evidence="3" type="ORF">LTR62_000419</name>
</gene>
<keyword evidence="2" id="KW-0812">Transmembrane</keyword>
<proteinExistence type="predicted"/>
<dbReference type="Proteomes" id="UP001310890">
    <property type="component" value="Unassembled WGS sequence"/>
</dbReference>
<comment type="caution">
    <text evidence="3">The sequence shown here is derived from an EMBL/GenBank/DDBJ whole genome shotgun (WGS) entry which is preliminary data.</text>
</comment>
<feature type="transmembrane region" description="Helical" evidence="2">
    <location>
        <begin position="91"/>
        <end position="109"/>
    </location>
</feature>
<evidence type="ECO:0000256" key="1">
    <source>
        <dbReference type="SAM" id="MobiDB-lite"/>
    </source>
</evidence>
<feature type="region of interest" description="Disordered" evidence="1">
    <location>
        <begin position="146"/>
        <end position="165"/>
    </location>
</feature>
<reference evidence="3" key="1">
    <citation type="submission" date="2023-08" db="EMBL/GenBank/DDBJ databases">
        <title>Black Yeasts Isolated from many extreme environments.</title>
        <authorList>
            <person name="Coleine C."/>
            <person name="Stajich J.E."/>
            <person name="Selbmann L."/>
        </authorList>
    </citation>
    <scope>NUCLEOTIDE SEQUENCE</scope>
    <source>
        <strain evidence="3">CCFEE 5401</strain>
    </source>
</reference>
<accession>A0AAN7YIN8</accession>
<evidence type="ECO:0000313" key="4">
    <source>
        <dbReference type="Proteomes" id="UP001310890"/>
    </source>
</evidence>
<organism evidence="3 4">
    <name type="scientific">Meristemomyces frigidus</name>
    <dbReference type="NCBI Taxonomy" id="1508187"/>
    <lineage>
        <taxon>Eukaryota</taxon>
        <taxon>Fungi</taxon>
        <taxon>Dikarya</taxon>
        <taxon>Ascomycota</taxon>
        <taxon>Pezizomycotina</taxon>
        <taxon>Dothideomycetes</taxon>
        <taxon>Dothideomycetidae</taxon>
        <taxon>Mycosphaerellales</taxon>
        <taxon>Teratosphaeriaceae</taxon>
        <taxon>Meristemomyces</taxon>
    </lineage>
</organism>
<evidence type="ECO:0000313" key="3">
    <source>
        <dbReference type="EMBL" id="KAK5115963.1"/>
    </source>
</evidence>
<dbReference type="AlphaFoldDB" id="A0AAN7YIN8"/>
<dbReference type="EMBL" id="JAVRRL010000010">
    <property type="protein sequence ID" value="KAK5115963.1"/>
    <property type="molecule type" value="Genomic_DNA"/>
</dbReference>
<dbReference type="Pfam" id="PF12716">
    <property type="entry name" value="Apq12"/>
    <property type="match status" value="1"/>
</dbReference>
<evidence type="ECO:0000256" key="2">
    <source>
        <dbReference type="SAM" id="Phobius"/>
    </source>
</evidence>
<feature type="transmembrane region" description="Helical" evidence="2">
    <location>
        <begin position="61"/>
        <end position="79"/>
    </location>
</feature>
<keyword evidence="2" id="KW-1133">Transmembrane helix</keyword>